<evidence type="ECO:0000313" key="2">
    <source>
        <dbReference type="EMBL" id="NAS21928.1"/>
    </source>
</evidence>
<dbReference type="InterPro" id="IPR016181">
    <property type="entry name" value="Acyl_CoA_acyltransferase"/>
</dbReference>
<dbReference type="PANTHER" id="PTHR43441">
    <property type="entry name" value="RIBOSOMAL-PROTEIN-SERINE ACETYLTRANSFERASE"/>
    <property type="match status" value="1"/>
</dbReference>
<dbReference type="RefSeq" id="WP_161479379.1">
    <property type="nucleotide sequence ID" value="NZ_WXEW01000003.1"/>
</dbReference>
<dbReference type="GO" id="GO:0008999">
    <property type="term" value="F:protein-N-terminal-alanine acetyltransferase activity"/>
    <property type="evidence" value="ECO:0007669"/>
    <property type="project" value="TreeGrafter"/>
</dbReference>
<dbReference type="Gene3D" id="3.40.630.30">
    <property type="match status" value="1"/>
</dbReference>
<organism evidence="2 3">
    <name type="scientific">Herbidospora solisilvae</name>
    <dbReference type="NCBI Taxonomy" id="2696284"/>
    <lineage>
        <taxon>Bacteria</taxon>
        <taxon>Bacillati</taxon>
        <taxon>Actinomycetota</taxon>
        <taxon>Actinomycetes</taxon>
        <taxon>Streptosporangiales</taxon>
        <taxon>Streptosporangiaceae</taxon>
        <taxon>Herbidospora</taxon>
    </lineage>
</organism>
<proteinExistence type="predicted"/>
<dbReference type="Proteomes" id="UP000479526">
    <property type="component" value="Unassembled WGS sequence"/>
</dbReference>
<accession>A0A7C9J7S1</accession>
<name>A0A7C9J7S1_9ACTN</name>
<dbReference type="AlphaFoldDB" id="A0A7C9J7S1"/>
<dbReference type="PROSITE" id="PS51186">
    <property type="entry name" value="GNAT"/>
    <property type="match status" value="1"/>
</dbReference>
<dbReference type="InterPro" id="IPR051908">
    <property type="entry name" value="Ribosomal_N-acetyltransferase"/>
</dbReference>
<sequence>MAGAPRIRLTPLTPADLDAHLAGQDEQLTRWYTGGPSTREATAAYLHHCSTQWERRGPLRAFGIRVDDTLAGTLDLRFAGDEVDIAYGLYPSWRGRGLATRAVLLACRYAASEGARLAVIKVDPANPASAAVARRAGFTFAGGDTTFDRHTLPLTP</sequence>
<dbReference type="GO" id="GO:1990189">
    <property type="term" value="F:protein N-terminal-serine acetyltransferase activity"/>
    <property type="evidence" value="ECO:0007669"/>
    <property type="project" value="TreeGrafter"/>
</dbReference>
<dbReference type="SUPFAM" id="SSF55729">
    <property type="entry name" value="Acyl-CoA N-acyltransferases (Nat)"/>
    <property type="match status" value="1"/>
</dbReference>
<reference evidence="2 3" key="1">
    <citation type="submission" date="2020-01" db="EMBL/GenBank/DDBJ databases">
        <title>Herbidospora sp. NEAU-GS84 nov., a novel actinomycete isolated from soil.</title>
        <authorList>
            <person name="Han L."/>
        </authorList>
    </citation>
    <scope>NUCLEOTIDE SEQUENCE [LARGE SCALE GENOMIC DNA]</scope>
    <source>
        <strain evidence="2 3">NEAU-GS84</strain>
    </source>
</reference>
<dbReference type="EMBL" id="WXEW01000003">
    <property type="protein sequence ID" value="NAS21928.1"/>
    <property type="molecule type" value="Genomic_DNA"/>
</dbReference>
<keyword evidence="2" id="KW-0808">Transferase</keyword>
<evidence type="ECO:0000259" key="1">
    <source>
        <dbReference type="PROSITE" id="PS51186"/>
    </source>
</evidence>
<evidence type="ECO:0000313" key="3">
    <source>
        <dbReference type="Proteomes" id="UP000479526"/>
    </source>
</evidence>
<dbReference type="GO" id="GO:0005737">
    <property type="term" value="C:cytoplasm"/>
    <property type="evidence" value="ECO:0007669"/>
    <property type="project" value="TreeGrafter"/>
</dbReference>
<dbReference type="CDD" id="cd04301">
    <property type="entry name" value="NAT_SF"/>
    <property type="match status" value="1"/>
</dbReference>
<dbReference type="PANTHER" id="PTHR43441:SF2">
    <property type="entry name" value="FAMILY ACETYLTRANSFERASE, PUTATIVE (AFU_ORTHOLOGUE AFUA_7G00850)-RELATED"/>
    <property type="match status" value="1"/>
</dbReference>
<dbReference type="Pfam" id="PF13302">
    <property type="entry name" value="Acetyltransf_3"/>
    <property type="match status" value="1"/>
</dbReference>
<keyword evidence="3" id="KW-1185">Reference proteome</keyword>
<feature type="domain" description="N-acetyltransferase" evidence="1">
    <location>
        <begin position="7"/>
        <end position="156"/>
    </location>
</feature>
<gene>
    <name evidence="2" type="ORF">GT755_09550</name>
</gene>
<comment type="caution">
    <text evidence="2">The sequence shown here is derived from an EMBL/GenBank/DDBJ whole genome shotgun (WGS) entry which is preliminary data.</text>
</comment>
<protein>
    <submittedName>
        <fullName evidence="2">GNAT family N-acetyltransferase</fullName>
    </submittedName>
</protein>
<dbReference type="InterPro" id="IPR000182">
    <property type="entry name" value="GNAT_dom"/>
</dbReference>